<organism evidence="2 3">
    <name type="scientific">Penicillium angulare</name>
    <dbReference type="NCBI Taxonomy" id="116970"/>
    <lineage>
        <taxon>Eukaryota</taxon>
        <taxon>Fungi</taxon>
        <taxon>Dikarya</taxon>
        <taxon>Ascomycota</taxon>
        <taxon>Pezizomycotina</taxon>
        <taxon>Eurotiomycetes</taxon>
        <taxon>Eurotiomycetidae</taxon>
        <taxon>Eurotiales</taxon>
        <taxon>Aspergillaceae</taxon>
        <taxon>Penicillium</taxon>
    </lineage>
</organism>
<reference evidence="2" key="2">
    <citation type="journal article" date="2023" name="IMA Fungus">
        <title>Comparative genomic study of the Penicillium genus elucidates a diverse pangenome and 15 lateral gene transfer events.</title>
        <authorList>
            <person name="Petersen C."/>
            <person name="Sorensen T."/>
            <person name="Nielsen M.R."/>
            <person name="Sondergaard T.E."/>
            <person name="Sorensen J.L."/>
            <person name="Fitzpatrick D.A."/>
            <person name="Frisvad J.C."/>
            <person name="Nielsen K.L."/>
        </authorList>
    </citation>
    <scope>NUCLEOTIDE SEQUENCE</scope>
    <source>
        <strain evidence="2">IBT 30069</strain>
    </source>
</reference>
<dbReference type="OrthoDB" id="4358152at2759"/>
<dbReference type="InterPro" id="IPR001810">
    <property type="entry name" value="F-box_dom"/>
</dbReference>
<name>A0A9W9FAQ5_9EURO</name>
<dbReference type="SUPFAM" id="SSF81383">
    <property type="entry name" value="F-box domain"/>
    <property type="match status" value="1"/>
</dbReference>
<feature type="domain" description="F-box" evidence="1">
    <location>
        <begin position="9"/>
        <end position="55"/>
    </location>
</feature>
<reference evidence="2" key="1">
    <citation type="submission" date="2022-11" db="EMBL/GenBank/DDBJ databases">
        <authorList>
            <person name="Petersen C."/>
        </authorList>
    </citation>
    <scope>NUCLEOTIDE SEQUENCE</scope>
    <source>
        <strain evidence="2">IBT 30069</strain>
    </source>
</reference>
<dbReference type="InterPro" id="IPR036047">
    <property type="entry name" value="F-box-like_dom_sf"/>
</dbReference>
<accession>A0A9W9FAQ5</accession>
<dbReference type="AlphaFoldDB" id="A0A9W9FAQ5"/>
<evidence type="ECO:0000313" key="3">
    <source>
        <dbReference type="Proteomes" id="UP001149165"/>
    </source>
</evidence>
<dbReference type="PROSITE" id="PS50181">
    <property type="entry name" value="FBOX"/>
    <property type="match status" value="1"/>
</dbReference>
<keyword evidence="3" id="KW-1185">Reference proteome</keyword>
<evidence type="ECO:0000259" key="1">
    <source>
        <dbReference type="PROSITE" id="PS50181"/>
    </source>
</evidence>
<proteinExistence type="predicted"/>
<dbReference type="Proteomes" id="UP001149165">
    <property type="component" value="Unassembled WGS sequence"/>
</dbReference>
<comment type="caution">
    <text evidence="2">The sequence shown here is derived from an EMBL/GenBank/DDBJ whole genome shotgun (WGS) entry which is preliminary data.</text>
</comment>
<evidence type="ECO:0000313" key="2">
    <source>
        <dbReference type="EMBL" id="KAJ5096747.1"/>
    </source>
</evidence>
<dbReference type="EMBL" id="JAPQKH010000005">
    <property type="protein sequence ID" value="KAJ5096747.1"/>
    <property type="molecule type" value="Genomic_DNA"/>
</dbReference>
<gene>
    <name evidence="2" type="ORF">N7456_007468</name>
</gene>
<protein>
    <recommendedName>
        <fullName evidence="1">F-box domain-containing protein</fullName>
    </recommendedName>
</protein>
<sequence>MSARSFPTDDVLSRLPVELIEMILIELDLASIHNLNRSSRTVASVLREERTARRIIEKAIRSTYPKEIQILIRKFALLRWTFLEWDTRAVNDTDAFIARFIRTDDGYLYLPHGVPLLALIDTLAAAATIRYLSFDVLNKMIDRCKALELFRISNPGEAYTLPPWFNHPFPPTGTNFPRPFGIPYQQLYTGPISATEEMRATRVLWQIFLIWELRVGVSGTRWSPQEKDRLNGLSSEEIWILPRGANMEQIKAMTAELYPCLPTDAERYRAVKRLAYDAQWICRGDLPLFRTVL</sequence>